<evidence type="ECO:0000313" key="2">
    <source>
        <dbReference type="Proteomes" id="UP000593577"/>
    </source>
</evidence>
<sequence length="255" mass="29696">MESFCGYYSHQFNAQKTNIFFSKEVSEELRDQISSILGYHKVQNLGTYLGVPLFHEKVTNSTLRFVVDWVQNKLYSWDAKELSLVGKIPSHINLKRDCFLMDMVIEDGCWNLDLFCLWLPENIVRRIVGIPSLHPSAVQDRISWKFQSPQWVRFFIWMKLIERLLTNVKRVRKGIGRSNSCGFYDHDLEDVLRVIRDYSVAKDIWLQRGGLVFPLWANHIAYFGKTKIFKCFKEPHGVVSGSAAAWGVMHDMKGN</sequence>
<dbReference type="EMBL" id="JABFAA010000012">
    <property type="protein sequence ID" value="MBA0697842.1"/>
    <property type="molecule type" value="Genomic_DNA"/>
</dbReference>
<evidence type="ECO:0000313" key="1">
    <source>
        <dbReference type="EMBL" id="MBA0697842.1"/>
    </source>
</evidence>
<gene>
    <name evidence="1" type="ORF">Goari_021365</name>
</gene>
<proteinExistence type="predicted"/>
<evidence type="ECO:0008006" key="3">
    <source>
        <dbReference type="Google" id="ProtNLM"/>
    </source>
</evidence>
<protein>
    <recommendedName>
        <fullName evidence="3">Reverse transcriptase zinc-binding domain-containing protein</fullName>
    </recommendedName>
</protein>
<reference evidence="1 2" key="1">
    <citation type="journal article" date="2019" name="Genome Biol. Evol.">
        <title>Insights into the evolution of the New World diploid cottons (Gossypium, subgenus Houzingenia) based on genome sequencing.</title>
        <authorList>
            <person name="Grover C.E."/>
            <person name="Arick M.A. 2nd"/>
            <person name="Thrash A."/>
            <person name="Conover J.L."/>
            <person name="Sanders W.S."/>
            <person name="Peterson D.G."/>
            <person name="Frelichowski J.E."/>
            <person name="Scheffler J.A."/>
            <person name="Scheffler B.E."/>
            <person name="Wendel J.F."/>
        </authorList>
    </citation>
    <scope>NUCLEOTIDE SEQUENCE [LARGE SCALE GENOMIC DNA]</scope>
    <source>
        <strain evidence="1">185</strain>
        <tissue evidence="1">Leaf</tissue>
    </source>
</reference>
<comment type="caution">
    <text evidence="1">The sequence shown here is derived from an EMBL/GenBank/DDBJ whole genome shotgun (WGS) entry which is preliminary data.</text>
</comment>
<organism evidence="1 2">
    <name type="scientific">Gossypium aridum</name>
    <name type="common">American cotton</name>
    <name type="synonym">Erioxylum aridum</name>
    <dbReference type="NCBI Taxonomy" id="34290"/>
    <lineage>
        <taxon>Eukaryota</taxon>
        <taxon>Viridiplantae</taxon>
        <taxon>Streptophyta</taxon>
        <taxon>Embryophyta</taxon>
        <taxon>Tracheophyta</taxon>
        <taxon>Spermatophyta</taxon>
        <taxon>Magnoliopsida</taxon>
        <taxon>eudicotyledons</taxon>
        <taxon>Gunneridae</taxon>
        <taxon>Pentapetalae</taxon>
        <taxon>rosids</taxon>
        <taxon>malvids</taxon>
        <taxon>Malvales</taxon>
        <taxon>Malvaceae</taxon>
        <taxon>Malvoideae</taxon>
        <taxon>Gossypium</taxon>
    </lineage>
</organism>
<keyword evidence="2" id="KW-1185">Reference proteome</keyword>
<dbReference type="AlphaFoldDB" id="A0A7J8YEQ8"/>
<dbReference type="Proteomes" id="UP000593577">
    <property type="component" value="Unassembled WGS sequence"/>
</dbReference>
<name>A0A7J8YEQ8_GOSAI</name>
<accession>A0A7J8YEQ8</accession>